<accession>A0ABR0M4F8</accession>
<dbReference type="PROSITE" id="PS50275">
    <property type="entry name" value="SAC"/>
    <property type="match status" value="1"/>
</dbReference>
<dbReference type="Proteomes" id="UP001357485">
    <property type="component" value="Unassembled WGS sequence"/>
</dbReference>
<feature type="transmembrane region" description="Helical" evidence="1">
    <location>
        <begin position="153"/>
        <end position="172"/>
    </location>
</feature>
<keyword evidence="1" id="KW-1133">Transmembrane helix</keyword>
<keyword evidence="1" id="KW-0472">Membrane</keyword>
<dbReference type="PANTHER" id="PTHR45662:SF2">
    <property type="entry name" value="PHOSPHATIDYLINOSITOL-3-PHOSPHATASE SAC1"/>
    <property type="match status" value="1"/>
</dbReference>
<organism evidence="3 4">
    <name type="scientific">Cryomyces antarcticus</name>
    <dbReference type="NCBI Taxonomy" id="329879"/>
    <lineage>
        <taxon>Eukaryota</taxon>
        <taxon>Fungi</taxon>
        <taxon>Dikarya</taxon>
        <taxon>Ascomycota</taxon>
        <taxon>Pezizomycotina</taxon>
        <taxon>Dothideomycetes</taxon>
        <taxon>Dothideomycetes incertae sedis</taxon>
        <taxon>Cryomyces</taxon>
    </lineage>
</organism>
<reference evidence="3 4" key="1">
    <citation type="submission" date="2023-08" db="EMBL/GenBank/DDBJ databases">
        <title>Black Yeasts Isolated from many extreme environments.</title>
        <authorList>
            <person name="Coleine C."/>
            <person name="Stajich J.E."/>
            <person name="Selbmann L."/>
        </authorList>
    </citation>
    <scope>NUCLEOTIDE SEQUENCE [LARGE SCALE GENOMIC DNA]</scope>
    <source>
        <strain evidence="3 4">CCFEE 536</strain>
    </source>
</reference>
<feature type="non-terminal residue" evidence="3">
    <location>
        <position position="211"/>
    </location>
</feature>
<keyword evidence="4" id="KW-1185">Reference proteome</keyword>
<feature type="domain" description="SAC" evidence="2">
    <location>
        <begin position="1"/>
        <end position="50"/>
    </location>
</feature>
<dbReference type="PANTHER" id="PTHR45662">
    <property type="entry name" value="PHOSPHATIDYLINOSITIDE PHOSPHATASE SAC1"/>
    <property type="match status" value="1"/>
</dbReference>
<proteinExistence type="predicted"/>
<evidence type="ECO:0000259" key="2">
    <source>
        <dbReference type="PROSITE" id="PS50275"/>
    </source>
</evidence>
<gene>
    <name evidence="3" type="primary">SAC1_2</name>
    <name evidence="3" type="ORF">LTR16_007081</name>
</gene>
<sequence>MLGRWTLTRMLTDLGLLRQGETAQDDAAFEHLFRNVWADNADVVSKSYSGTGALKTDFTRTGNRTRAGAMQDLNSSVTRYMKNNFADGPRQDAFDLFLGTYLPSTSSIGSTLQFVDRRPLLVQSIPYILTASMFFIFISLFTRRLPDATIWPLRILIMLCLVATAWSGRFVWAHGTLYVNWPKLNTPPWATESYQEALDRVHKDPVLGSII</sequence>
<comment type="caution">
    <text evidence="3">The sequence shown here is derived from an EMBL/GenBank/DDBJ whole genome shotgun (WGS) entry which is preliminary data.</text>
</comment>
<evidence type="ECO:0000313" key="3">
    <source>
        <dbReference type="EMBL" id="KAK5280224.1"/>
    </source>
</evidence>
<keyword evidence="1" id="KW-0812">Transmembrane</keyword>
<name>A0ABR0M4F8_9PEZI</name>
<dbReference type="InterPro" id="IPR002013">
    <property type="entry name" value="SAC_dom"/>
</dbReference>
<feature type="transmembrane region" description="Helical" evidence="1">
    <location>
        <begin position="120"/>
        <end position="141"/>
    </location>
</feature>
<evidence type="ECO:0000313" key="4">
    <source>
        <dbReference type="Proteomes" id="UP001357485"/>
    </source>
</evidence>
<protein>
    <submittedName>
        <fullName evidence="3">Phosphoinositide phosphatase sac1</fullName>
    </submittedName>
</protein>
<dbReference type="EMBL" id="JAVRRA010001449">
    <property type="protein sequence ID" value="KAK5280224.1"/>
    <property type="molecule type" value="Genomic_DNA"/>
</dbReference>
<evidence type="ECO:0000256" key="1">
    <source>
        <dbReference type="SAM" id="Phobius"/>
    </source>
</evidence>